<keyword evidence="3" id="KW-1185">Reference proteome</keyword>
<comment type="caution">
    <text evidence="2">The sequence shown here is derived from an EMBL/GenBank/DDBJ whole genome shotgun (WGS) entry which is preliminary data.</text>
</comment>
<evidence type="ECO:0000256" key="1">
    <source>
        <dbReference type="SAM" id="MobiDB-lite"/>
    </source>
</evidence>
<dbReference type="Proteomes" id="UP000037035">
    <property type="component" value="Unassembled WGS sequence"/>
</dbReference>
<organism evidence="2 3">
    <name type="scientific">Puccinia sorghi</name>
    <dbReference type="NCBI Taxonomy" id="27349"/>
    <lineage>
        <taxon>Eukaryota</taxon>
        <taxon>Fungi</taxon>
        <taxon>Dikarya</taxon>
        <taxon>Basidiomycota</taxon>
        <taxon>Pucciniomycotina</taxon>
        <taxon>Pucciniomycetes</taxon>
        <taxon>Pucciniales</taxon>
        <taxon>Pucciniaceae</taxon>
        <taxon>Puccinia</taxon>
    </lineage>
</organism>
<reference evidence="2 3" key="1">
    <citation type="submission" date="2015-08" db="EMBL/GenBank/DDBJ databases">
        <title>Next Generation Sequencing and Analysis of the Genome of Puccinia sorghi L Schw, the Causal Agent of Maize Common Rust.</title>
        <authorList>
            <person name="Rochi L."/>
            <person name="Burguener G."/>
            <person name="Darino M."/>
            <person name="Turjanski A."/>
            <person name="Kreff E."/>
            <person name="Dieguez M.J."/>
            <person name="Sacco F."/>
        </authorList>
    </citation>
    <scope>NUCLEOTIDE SEQUENCE [LARGE SCALE GENOMIC DNA]</scope>
    <source>
        <strain evidence="2 3">RO10H11247</strain>
    </source>
</reference>
<feature type="region of interest" description="Disordered" evidence="1">
    <location>
        <begin position="1"/>
        <end position="45"/>
    </location>
</feature>
<sequence length="108" mass="11585">MTANITSPHKTTTSNATKLSPKASFKGPNTKVTKKSEEKFSNQSIIGKDQEVENILDLNNIPLANITPTNQAAKHPCKGTKQPAMIMDAEDSDLEVEGTFSAPPAKCT</sequence>
<evidence type="ECO:0000313" key="3">
    <source>
        <dbReference type="Proteomes" id="UP000037035"/>
    </source>
</evidence>
<protein>
    <submittedName>
        <fullName evidence="2">Uncharacterized protein</fullName>
    </submittedName>
</protein>
<name>A0A0L6V1E9_9BASI</name>
<accession>A0A0L6V1E9</accession>
<dbReference type="AlphaFoldDB" id="A0A0L6V1E9"/>
<proteinExistence type="predicted"/>
<dbReference type="VEuPathDB" id="FungiDB:VP01_2908g2"/>
<evidence type="ECO:0000313" key="2">
    <source>
        <dbReference type="EMBL" id="KNZ54586.1"/>
    </source>
</evidence>
<feature type="compositionally biased region" description="Polar residues" evidence="1">
    <location>
        <begin position="1"/>
        <end position="18"/>
    </location>
</feature>
<gene>
    <name evidence="2" type="ORF">VP01_2908g2</name>
</gene>
<dbReference type="EMBL" id="LAVV01007844">
    <property type="protein sequence ID" value="KNZ54586.1"/>
    <property type="molecule type" value="Genomic_DNA"/>
</dbReference>